<dbReference type="AlphaFoldDB" id="A0A6A6UT93"/>
<comment type="similarity">
    <text evidence="5">Belongs to the ATG33 family.</text>
</comment>
<feature type="region of interest" description="Disordered" evidence="6">
    <location>
        <begin position="150"/>
        <end position="176"/>
    </location>
</feature>
<feature type="region of interest" description="Disordered" evidence="6">
    <location>
        <begin position="716"/>
        <end position="754"/>
    </location>
</feature>
<comment type="subcellular location">
    <subcellularLocation>
        <location evidence="1">Membrane</location>
        <topology evidence="1">Multi-pass membrane protein</topology>
    </subcellularLocation>
</comment>
<dbReference type="EMBL" id="MU004230">
    <property type="protein sequence ID" value="KAF2675475.1"/>
    <property type="molecule type" value="Genomic_DNA"/>
</dbReference>
<evidence type="ECO:0000313" key="8">
    <source>
        <dbReference type="Proteomes" id="UP000799302"/>
    </source>
</evidence>
<feature type="compositionally biased region" description="Pro residues" evidence="6">
    <location>
        <begin position="274"/>
        <end position="284"/>
    </location>
</feature>
<feature type="region of interest" description="Disordered" evidence="6">
    <location>
        <begin position="591"/>
        <end position="674"/>
    </location>
</feature>
<proteinExistence type="inferred from homology"/>
<dbReference type="PANTHER" id="PTHR37278:SF1">
    <property type="entry name" value="AUTOPHAGY-RELATED PROTEIN 33-RELATED"/>
    <property type="match status" value="1"/>
</dbReference>
<evidence type="ECO:0000256" key="5">
    <source>
        <dbReference type="ARBA" id="ARBA00038013"/>
    </source>
</evidence>
<dbReference type="Proteomes" id="UP000799302">
    <property type="component" value="Unassembled WGS sequence"/>
</dbReference>
<feature type="region of interest" description="Disordered" evidence="6">
    <location>
        <begin position="105"/>
        <end position="130"/>
    </location>
</feature>
<evidence type="ECO:0000256" key="6">
    <source>
        <dbReference type="SAM" id="MobiDB-lite"/>
    </source>
</evidence>
<feature type="compositionally biased region" description="Polar residues" evidence="6">
    <location>
        <begin position="496"/>
        <end position="511"/>
    </location>
</feature>
<evidence type="ECO:0000256" key="3">
    <source>
        <dbReference type="ARBA" id="ARBA00022989"/>
    </source>
</evidence>
<dbReference type="InterPro" id="IPR051668">
    <property type="entry name" value="ATG33"/>
</dbReference>
<dbReference type="OrthoDB" id="5336366at2759"/>
<keyword evidence="4" id="KW-0472">Membrane</keyword>
<feature type="compositionally biased region" description="Pro residues" evidence="6">
    <location>
        <begin position="635"/>
        <end position="674"/>
    </location>
</feature>
<feature type="compositionally biased region" description="Pro residues" evidence="6">
    <location>
        <begin position="603"/>
        <end position="612"/>
    </location>
</feature>
<sequence length="1037" mass="114172">MKLPADLPKAALDSITTLPFITSAFSVPKSTVVSASTLSTAILPRQAAAWTSTSSPMISKKSDNNLIRRQVPPPTPIYSTYPAYDGYKSQANPVANEYIPWSGAPSEYQATPTPGRPSDQYGGGPQPTFAARDAQERPYIVTITVPQNNTAVPTPSQAQYKPSYVPQQYKPPPPNPPPSMVTLAPRCYPPQIMTVTAIVTRTSTVYKDYQEYDVVARPVVVTKYQTVTVDCNACTQAAANGMHTMIDGEYYQGGSCTNPTKNAWHSNDNWNYPPAQPPQPPQRPPQACWQGNQTDCHPPYSSPKPPHPHNQPGPRWKPSGSQRPHNNTGRPPVYHPQNYRCNEYNGECGGSSPNPNQNDRPRYKSPGQSPEDQIWYPGYEESERPRPAPERPWDGNHGRPHPHHRPKDAWLYDEGPANLPPLTQLPPGHVPNHGQDWVPPRTKQTGPPTPIERNHDGWYDRPPPPGSPLLAPGPMYLQVEGTGPGRAALDYPQPTGCRSNNAVEPYSQQWSVAAAQQPDDPEHECHTFIRSPQSADHQEVWPPGRPHSPYQPPPRPEPQGPPYQLPNGFVQTGKPVYVNHNGARYVEVEGWYLDNNGNQPPSNGNPPQPHRFPQPGHQPEHHHPPCHGPECQPQHFPPGPPYSPGRPPFPPYPRPELPPPPPPYHPQPHPEPYSNPPDYHCPSCNSHDSPPHHPPTGPDYKCTNCHSPPPPRPYKPPYPPPRYPGPPGHGPLPPPYPPRPSNYRSPSPPPRQSCALAHGRRIRGFLVQCDEDEVPYSGAGAGTLVVVTNVERFDGCLDECVRTRGCVGVAWTPDSMGARRRGDSPTLDLNSPLYTINYMSRANVHIKLSAMGFPVVRIAKFVGTISLGLLTGISYSLSTITFPALLHLPTAPLAAQTNTYVRTAARTLQRQLSTICTGAFIFALLCSPRRLRHPYLLYTALVCQLGASTRVVDNAARKLYPAAFSTTDTKSRAEELAESAVLVGQGSSSSENEEEEDVNGEVVRREVEKAQAQEKIRFGVWGFGFVVGVIGIWGDML</sequence>
<name>A0A6A6UT93_9PEZI</name>
<feature type="compositionally biased region" description="Pro residues" evidence="6">
    <location>
        <begin position="300"/>
        <end position="311"/>
    </location>
</feature>
<feature type="region of interest" description="Disordered" evidence="6">
    <location>
        <begin position="983"/>
        <end position="1002"/>
    </location>
</feature>
<feature type="region of interest" description="Disordered" evidence="6">
    <location>
        <begin position="267"/>
        <end position="575"/>
    </location>
</feature>
<feature type="compositionally biased region" description="Polar residues" evidence="6">
    <location>
        <begin position="319"/>
        <end position="329"/>
    </location>
</feature>
<accession>A0A6A6UT93</accession>
<keyword evidence="3" id="KW-1133">Transmembrane helix</keyword>
<organism evidence="7 8">
    <name type="scientific">Microthyrium microscopicum</name>
    <dbReference type="NCBI Taxonomy" id="703497"/>
    <lineage>
        <taxon>Eukaryota</taxon>
        <taxon>Fungi</taxon>
        <taxon>Dikarya</taxon>
        <taxon>Ascomycota</taxon>
        <taxon>Pezizomycotina</taxon>
        <taxon>Dothideomycetes</taxon>
        <taxon>Dothideomycetes incertae sedis</taxon>
        <taxon>Microthyriales</taxon>
        <taxon>Microthyriaceae</taxon>
        <taxon>Microthyrium</taxon>
    </lineage>
</organism>
<gene>
    <name evidence="7" type="ORF">BT63DRAFT_450463</name>
</gene>
<evidence type="ECO:0000256" key="4">
    <source>
        <dbReference type="ARBA" id="ARBA00023136"/>
    </source>
</evidence>
<feature type="compositionally biased region" description="Pro residues" evidence="6">
    <location>
        <begin position="716"/>
        <end position="751"/>
    </location>
</feature>
<evidence type="ECO:0000256" key="2">
    <source>
        <dbReference type="ARBA" id="ARBA00022692"/>
    </source>
</evidence>
<reference evidence="7" key="1">
    <citation type="journal article" date="2020" name="Stud. Mycol.">
        <title>101 Dothideomycetes genomes: a test case for predicting lifestyles and emergence of pathogens.</title>
        <authorList>
            <person name="Haridas S."/>
            <person name="Albert R."/>
            <person name="Binder M."/>
            <person name="Bloem J."/>
            <person name="Labutti K."/>
            <person name="Salamov A."/>
            <person name="Andreopoulos B."/>
            <person name="Baker S."/>
            <person name="Barry K."/>
            <person name="Bills G."/>
            <person name="Bluhm B."/>
            <person name="Cannon C."/>
            <person name="Castanera R."/>
            <person name="Culley D."/>
            <person name="Daum C."/>
            <person name="Ezra D."/>
            <person name="Gonzalez J."/>
            <person name="Henrissat B."/>
            <person name="Kuo A."/>
            <person name="Liang C."/>
            <person name="Lipzen A."/>
            <person name="Lutzoni F."/>
            <person name="Magnuson J."/>
            <person name="Mondo S."/>
            <person name="Nolan M."/>
            <person name="Ohm R."/>
            <person name="Pangilinan J."/>
            <person name="Park H.-J."/>
            <person name="Ramirez L."/>
            <person name="Alfaro M."/>
            <person name="Sun H."/>
            <person name="Tritt A."/>
            <person name="Yoshinaga Y."/>
            <person name="Zwiers L.-H."/>
            <person name="Turgeon B."/>
            <person name="Goodwin S."/>
            <person name="Spatafora J."/>
            <person name="Crous P."/>
            <person name="Grigoriev I."/>
        </authorList>
    </citation>
    <scope>NUCLEOTIDE SEQUENCE</scope>
    <source>
        <strain evidence="7">CBS 115976</strain>
    </source>
</reference>
<dbReference type="PANTHER" id="PTHR37278">
    <property type="entry name" value="AUTOPHAGY-RELATED PROTEIN 33-RELATED"/>
    <property type="match status" value="1"/>
</dbReference>
<keyword evidence="8" id="KW-1185">Reference proteome</keyword>
<evidence type="ECO:0000256" key="1">
    <source>
        <dbReference type="ARBA" id="ARBA00004141"/>
    </source>
</evidence>
<dbReference type="GO" id="GO:0016236">
    <property type="term" value="P:macroautophagy"/>
    <property type="evidence" value="ECO:0007669"/>
    <property type="project" value="TreeGrafter"/>
</dbReference>
<feature type="compositionally biased region" description="Basic and acidic residues" evidence="6">
    <location>
        <begin position="381"/>
        <end position="397"/>
    </location>
</feature>
<dbReference type="GO" id="GO:0000422">
    <property type="term" value="P:autophagy of mitochondrion"/>
    <property type="evidence" value="ECO:0007669"/>
    <property type="project" value="TreeGrafter"/>
</dbReference>
<dbReference type="GO" id="GO:0005741">
    <property type="term" value="C:mitochondrial outer membrane"/>
    <property type="evidence" value="ECO:0007669"/>
    <property type="project" value="TreeGrafter"/>
</dbReference>
<feature type="compositionally biased region" description="Low complexity" evidence="6">
    <location>
        <begin position="159"/>
        <end position="168"/>
    </location>
</feature>
<evidence type="ECO:0000313" key="7">
    <source>
        <dbReference type="EMBL" id="KAF2675475.1"/>
    </source>
</evidence>
<protein>
    <submittedName>
        <fullName evidence="7">Uncharacterized protein</fullName>
    </submittedName>
</protein>
<keyword evidence="2" id="KW-0812">Transmembrane</keyword>
<feature type="compositionally biased region" description="Pro residues" evidence="6">
    <location>
        <begin position="543"/>
        <end position="564"/>
    </location>
</feature>